<evidence type="ECO:0000256" key="4">
    <source>
        <dbReference type="ARBA" id="ARBA00023163"/>
    </source>
</evidence>
<evidence type="ECO:0000313" key="7">
    <source>
        <dbReference type="EMBL" id="KAL1540010.1"/>
    </source>
</evidence>
<dbReference type="SMART" id="SM01019">
    <property type="entry name" value="B3"/>
    <property type="match status" value="1"/>
</dbReference>
<evidence type="ECO:0000256" key="5">
    <source>
        <dbReference type="ARBA" id="ARBA00023242"/>
    </source>
</evidence>
<dbReference type="InterPro" id="IPR015300">
    <property type="entry name" value="DNA-bd_pseudobarrel_sf"/>
</dbReference>
<comment type="subcellular location">
    <subcellularLocation>
        <location evidence="1">Nucleus</location>
    </subcellularLocation>
</comment>
<dbReference type="PANTHER" id="PTHR31391:SF64">
    <property type="entry name" value="B3 DOMAIN-CONTAINING PROTEIN OS06G0112300"/>
    <property type="match status" value="1"/>
</dbReference>
<accession>A0ABD1G7B4</accession>
<keyword evidence="2" id="KW-0805">Transcription regulation</keyword>
<dbReference type="GO" id="GO:0005634">
    <property type="term" value="C:nucleus"/>
    <property type="evidence" value="ECO:0007669"/>
    <property type="project" value="UniProtKB-SubCell"/>
</dbReference>
<gene>
    <name evidence="7" type="ORF">AAHA92_24427</name>
</gene>
<evidence type="ECO:0000256" key="3">
    <source>
        <dbReference type="ARBA" id="ARBA00023125"/>
    </source>
</evidence>
<dbReference type="AlphaFoldDB" id="A0ABD1G7B4"/>
<keyword evidence="8" id="KW-1185">Reference proteome</keyword>
<keyword evidence="5" id="KW-0539">Nucleus</keyword>
<protein>
    <submittedName>
        <fullName evidence="7">B3 domain-containing protein-like protein isoform X1</fullName>
    </submittedName>
</protein>
<dbReference type="InterPro" id="IPR003340">
    <property type="entry name" value="B3_DNA-bd"/>
</dbReference>
<dbReference type="Proteomes" id="UP001567538">
    <property type="component" value="Unassembled WGS sequence"/>
</dbReference>
<comment type="caution">
    <text evidence="7">The sequence shown here is derived from an EMBL/GenBank/DDBJ whole genome shotgun (WGS) entry which is preliminary data.</text>
</comment>
<dbReference type="Gene3D" id="2.40.330.10">
    <property type="entry name" value="DNA-binding pseudobarrel domain"/>
    <property type="match status" value="1"/>
</dbReference>
<dbReference type="PANTHER" id="PTHR31391">
    <property type="entry name" value="B3 DOMAIN-CONTAINING PROTEIN OS11G0197600-RELATED"/>
    <property type="match status" value="1"/>
</dbReference>
<dbReference type="SUPFAM" id="SSF101936">
    <property type="entry name" value="DNA-binding pseudobarrel domain"/>
    <property type="match status" value="1"/>
</dbReference>
<dbReference type="Pfam" id="PF02362">
    <property type="entry name" value="B3"/>
    <property type="match status" value="1"/>
</dbReference>
<keyword evidence="4" id="KW-0804">Transcription</keyword>
<dbReference type="EMBL" id="JBEAFC010000009">
    <property type="protein sequence ID" value="KAL1540010.1"/>
    <property type="molecule type" value="Genomic_DNA"/>
</dbReference>
<evidence type="ECO:0000256" key="1">
    <source>
        <dbReference type="ARBA" id="ARBA00004123"/>
    </source>
</evidence>
<reference evidence="7 8" key="1">
    <citation type="submission" date="2024-06" db="EMBL/GenBank/DDBJ databases">
        <title>A chromosome level genome sequence of Diviner's sage (Salvia divinorum).</title>
        <authorList>
            <person name="Ford S.A."/>
            <person name="Ro D.-K."/>
            <person name="Ness R.W."/>
            <person name="Phillips M.A."/>
        </authorList>
    </citation>
    <scope>NUCLEOTIDE SEQUENCE [LARGE SCALE GENOMIC DNA]</scope>
    <source>
        <strain evidence="7">SAF-2024a</strain>
        <tissue evidence="7">Leaf</tissue>
    </source>
</reference>
<evidence type="ECO:0000259" key="6">
    <source>
        <dbReference type="PROSITE" id="PS50863"/>
    </source>
</evidence>
<sequence length="143" mass="16098">MEEGNKGGAGCSSLSGNKDFFDVILSKTHIAPPHYLRPPIHIHPKLPSAAVPLVLRNADSDKQWQTVYFGNHERPRFEFSGWKRFVNDNNLKEGDACIFEVMESTSQILKLDVIILRNTMDLPPALLSKIQSRDKTPETAIEL</sequence>
<dbReference type="PROSITE" id="PS50863">
    <property type="entry name" value="B3"/>
    <property type="match status" value="1"/>
</dbReference>
<dbReference type="CDD" id="cd10017">
    <property type="entry name" value="B3_DNA"/>
    <property type="match status" value="1"/>
</dbReference>
<dbReference type="GO" id="GO:0003677">
    <property type="term" value="F:DNA binding"/>
    <property type="evidence" value="ECO:0007669"/>
    <property type="project" value="UniProtKB-KW"/>
</dbReference>
<evidence type="ECO:0000313" key="8">
    <source>
        <dbReference type="Proteomes" id="UP001567538"/>
    </source>
</evidence>
<name>A0ABD1G7B4_SALDI</name>
<evidence type="ECO:0000256" key="2">
    <source>
        <dbReference type="ARBA" id="ARBA00023015"/>
    </source>
</evidence>
<dbReference type="InterPro" id="IPR044837">
    <property type="entry name" value="REM16-like"/>
</dbReference>
<keyword evidence="3" id="KW-0238">DNA-binding</keyword>
<organism evidence="7 8">
    <name type="scientific">Salvia divinorum</name>
    <name type="common">Maria pastora</name>
    <name type="synonym">Diviner's sage</name>
    <dbReference type="NCBI Taxonomy" id="28513"/>
    <lineage>
        <taxon>Eukaryota</taxon>
        <taxon>Viridiplantae</taxon>
        <taxon>Streptophyta</taxon>
        <taxon>Embryophyta</taxon>
        <taxon>Tracheophyta</taxon>
        <taxon>Spermatophyta</taxon>
        <taxon>Magnoliopsida</taxon>
        <taxon>eudicotyledons</taxon>
        <taxon>Gunneridae</taxon>
        <taxon>Pentapetalae</taxon>
        <taxon>asterids</taxon>
        <taxon>lamiids</taxon>
        <taxon>Lamiales</taxon>
        <taxon>Lamiaceae</taxon>
        <taxon>Nepetoideae</taxon>
        <taxon>Mentheae</taxon>
        <taxon>Salviinae</taxon>
        <taxon>Salvia</taxon>
        <taxon>Salvia subgen. Calosphace</taxon>
    </lineage>
</organism>
<feature type="domain" description="TF-B3" evidence="6">
    <location>
        <begin position="21"/>
        <end position="119"/>
    </location>
</feature>
<proteinExistence type="predicted"/>